<dbReference type="RefSeq" id="WP_382365379.1">
    <property type="nucleotide sequence ID" value="NZ_JBHLWV010000027.1"/>
</dbReference>
<dbReference type="Proteomes" id="UP001589783">
    <property type="component" value="Unassembled WGS sequence"/>
</dbReference>
<gene>
    <name evidence="1" type="ORF">ACFFJD_14490</name>
</gene>
<protein>
    <recommendedName>
        <fullName evidence="3">Tetratricopeptide repeat protein</fullName>
    </recommendedName>
</protein>
<sequence>MTSFERSAVRNWFEGLRVDPFLVFPGTEDAEIVNGNLDGALDRLVAAAAACATTGDRERWAAAVTDLAGVAVQLGEYVLAEDTLKEILDAHTNLPIDDEVIGEALMTRANLFCATGRHDVAEHELTGRLNHYPAGSFRGATNRESLAVLYAETHRPELAIVPLTEAIAIYANLGKKIRQLEARASLAWVLLATGSHDGGRAEWAQVRAAFVAMKRPERVAACDYNWANYLVDEGMFAEADRYFDAAARGLAGAGQHHQLANLQWNRVRRLKAEAESMSGVDRQRELELRQRAADIAVSAVIASDYERFQFNDSARRTQWSQHIGPRIRKAFRLAYHYGSPELVADLIESALSAGVYVPGPEDPVHVAEVASAQGGPPVAESAVEDDDPPALAVMHGVAALLATPVLPVSPPPALTSATGRTLLGRHRTMAAEFDPDLKAILARVPRVAAW</sequence>
<comment type="caution">
    <text evidence="1">The sequence shown here is derived from an EMBL/GenBank/DDBJ whole genome shotgun (WGS) entry which is preliminary data.</text>
</comment>
<name>A0ABV6HB02_9ACTN</name>
<dbReference type="EMBL" id="JBHLWV010000027">
    <property type="protein sequence ID" value="MFC0316058.1"/>
    <property type="molecule type" value="Genomic_DNA"/>
</dbReference>
<reference evidence="1 2" key="1">
    <citation type="submission" date="2024-09" db="EMBL/GenBank/DDBJ databases">
        <authorList>
            <person name="Sun Q."/>
            <person name="Mori K."/>
        </authorList>
    </citation>
    <scope>NUCLEOTIDE SEQUENCE [LARGE SCALE GENOMIC DNA]</scope>
    <source>
        <strain evidence="1 2">CCM 7957</strain>
    </source>
</reference>
<keyword evidence="2" id="KW-1185">Reference proteome</keyword>
<evidence type="ECO:0000313" key="1">
    <source>
        <dbReference type="EMBL" id="MFC0316058.1"/>
    </source>
</evidence>
<dbReference type="Gene3D" id="1.25.40.10">
    <property type="entry name" value="Tetratricopeptide repeat domain"/>
    <property type="match status" value="1"/>
</dbReference>
<dbReference type="SUPFAM" id="SSF48452">
    <property type="entry name" value="TPR-like"/>
    <property type="match status" value="2"/>
</dbReference>
<evidence type="ECO:0000313" key="2">
    <source>
        <dbReference type="Proteomes" id="UP001589783"/>
    </source>
</evidence>
<organism evidence="1 2">
    <name type="scientific">Gordonia phosphorivorans</name>
    <dbReference type="NCBI Taxonomy" id="1056982"/>
    <lineage>
        <taxon>Bacteria</taxon>
        <taxon>Bacillati</taxon>
        <taxon>Actinomycetota</taxon>
        <taxon>Actinomycetes</taxon>
        <taxon>Mycobacteriales</taxon>
        <taxon>Gordoniaceae</taxon>
        <taxon>Gordonia</taxon>
    </lineage>
</organism>
<evidence type="ECO:0008006" key="3">
    <source>
        <dbReference type="Google" id="ProtNLM"/>
    </source>
</evidence>
<dbReference type="InterPro" id="IPR011990">
    <property type="entry name" value="TPR-like_helical_dom_sf"/>
</dbReference>
<proteinExistence type="predicted"/>
<accession>A0ABV6HB02</accession>